<keyword evidence="4" id="KW-1185">Reference proteome</keyword>
<evidence type="ECO:0000313" key="3">
    <source>
        <dbReference type="EMBL" id="MPQ42780.1"/>
    </source>
</evidence>
<feature type="domain" description="PLD phosphodiesterase" evidence="2">
    <location>
        <begin position="382"/>
        <end position="409"/>
    </location>
</feature>
<reference evidence="3 4" key="1">
    <citation type="submission" date="2019-10" db="EMBL/GenBank/DDBJ databases">
        <title>The Genome Sequence of Clostridium tarantellae Isolated from Fish Brain.</title>
        <authorList>
            <person name="Bano L."/>
            <person name="Kiel M."/>
            <person name="Sales G."/>
            <person name="Doxey A.C."/>
            <person name="Mansfield M.J."/>
            <person name="Schiavone M."/>
            <person name="Rossetto O."/>
            <person name="Pirazzini M."/>
            <person name="Dobrindt U."/>
            <person name="Montecucco C."/>
        </authorList>
    </citation>
    <scope>NUCLEOTIDE SEQUENCE [LARGE SCALE GENOMIC DNA]</scope>
    <source>
        <strain evidence="3 4">DSM 3997</strain>
    </source>
</reference>
<evidence type="ECO:0000256" key="1">
    <source>
        <dbReference type="SAM" id="Phobius"/>
    </source>
</evidence>
<feature type="transmembrane region" description="Helical" evidence="1">
    <location>
        <begin position="6"/>
        <end position="29"/>
    </location>
</feature>
<dbReference type="PROSITE" id="PS50035">
    <property type="entry name" value="PLD"/>
    <property type="match status" value="2"/>
</dbReference>
<accession>A0A6I1MI13</accession>
<dbReference type="PANTHER" id="PTHR21248">
    <property type="entry name" value="CARDIOLIPIN SYNTHASE"/>
    <property type="match status" value="1"/>
</dbReference>
<keyword evidence="1" id="KW-0812">Transmembrane</keyword>
<dbReference type="PANTHER" id="PTHR21248:SF12">
    <property type="entry name" value="CARDIOLIPIN SYNTHASE C"/>
    <property type="match status" value="1"/>
</dbReference>
<name>A0A6I1MI13_9CLOT</name>
<dbReference type="GO" id="GO:0032049">
    <property type="term" value="P:cardiolipin biosynthetic process"/>
    <property type="evidence" value="ECO:0007669"/>
    <property type="project" value="UniProtKB-ARBA"/>
</dbReference>
<protein>
    <recommendedName>
        <fullName evidence="2">PLD phosphodiesterase domain-containing protein</fullName>
    </recommendedName>
</protein>
<sequence>MILLKIIYLLITIIIIYMIYFIVSGVMIFSRKKEVSKSFIKDINIRNFYSEKIGNDKATIIEKPLEALKVRINLIKEAKNTINICYFSMDRGIATDIIFALLLKKANEGVKVKILLDGMFHGLVKENKAIIYSISKHPNIELKFYEPLNYLKPWTINNRMHDKYIIVDNKILLIGGRNIEDRFYFPKNIGFTTYDRDVLVTNICLNTKKVAIDKKSVIIDVSNYFEYIYNCKFSKEYLKKLTPKKLKLAEERNIELANKLKKYRDLYSEYFNDMQLYKIGCETNKITLVHNPIGRFKESWCLYDIVRILNKAKKSIFIQTPYLVVDRKMQKTYLKKKYNEKLYVNILTNSKASTPNLLAYSRYLKNRKKIAASGVTVYEYQSKDFIHAKTIAVDDDISIIGLFNMDPRSSFLSTETMLVIQSRKLRNQLDKIIASYEKESLTVGKDGNYLRGKVKEIKISKFKSIKIKLLYIIESGIEYLL</sequence>
<dbReference type="Proteomes" id="UP000430345">
    <property type="component" value="Unassembled WGS sequence"/>
</dbReference>
<dbReference type="Pfam" id="PF13091">
    <property type="entry name" value="PLDc_2"/>
    <property type="match status" value="2"/>
</dbReference>
<dbReference type="RefSeq" id="WP_152887716.1">
    <property type="nucleotide sequence ID" value="NZ_WHJC01000021.1"/>
</dbReference>
<proteinExistence type="predicted"/>
<dbReference type="InterPro" id="IPR001736">
    <property type="entry name" value="PLipase_D/transphosphatidylase"/>
</dbReference>
<dbReference type="Gene3D" id="3.30.870.10">
    <property type="entry name" value="Endonuclease Chain A"/>
    <property type="match status" value="2"/>
</dbReference>
<comment type="caution">
    <text evidence="3">The sequence shown here is derived from an EMBL/GenBank/DDBJ whole genome shotgun (WGS) entry which is preliminary data.</text>
</comment>
<keyword evidence="1" id="KW-0472">Membrane</keyword>
<dbReference type="GO" id="GO:0030572">
    <property type="term" value="F:phosphatidyltransferase activity"/>
    <property type="evidence" value="ECO:0007669"/>
    <property type="project" value="UniProtKB-ARBA"/>
</dbReference>
<evidence type="ECO:0000259" key="2">
    <source>
        <dbReference type="PROSITE" id="PS50035"/>
    </source>
</evidence>
<gene>
    <name evidence="3" type="ORF">GBZ86_03300</name>
</gene>
<dbReference type="SUPFAM" id="SSF56024">
    <property type="entry name" value="Phospholipase D/nuclease"/>
    <property type="match status" value="2"/>
</dbReference>
<evidence type="ECO:0000313" key="4">
    <source>
        <dbReference type="Proteomes" id="UP000430345"/>
    </source>
</evidence>
<dbReference type="InterPro" id="IPR025202">
    <property type="entry name" value="PLD-like_dom"/>
</dbReference>
<dbReference type="OrthoDB" id="9814092at2"/>
<feature type="domain" description="PLD phosphodiesterase" evidence="2">
    <location>
        <begin position="156"/>
        <end position="183"/>
    </location>
</feature>
<dbReference type="SMART" id="SM00155">
    <property type="entry name" value="PLDc"/>
    <property type="match status" value="2"/>
</dbReference>
<dbReference type="AlphaFoldDB" id="A0A6I1MI13"/>
<organism evidence="3 4">
    <name type="scientific">Clostridium tarantellae</name>
    <dbReference type="NCBI Taxonomy" id="39493"/>
    <lineage>
        <taxon>Bacteria</taxon>
        <taxon>Bacillati</taxon>
        <taxon>Bacillota</taxon>
        <taxon>Clostridia</taxon>
        <taxon>Eubacteriales</taxon>
        <taxon>Clostridiaceae</taxon>
        <taxon>Clostridium</taxon>
    </lineage>
</organism>
<dbReference type="EMBL" id="WHJC01000021">
    <property type="protein sequence ID" value="MPQ42780.1"/>
    <property type="molecule type" value="Genomic_DNA"/>
</dbReference>
<keyword evidence="1" id="KW-1133">Transmembrane helix</keyword>